<dbReference type="GO" id="GO:0075732">
    <property type="term" value="P:viral penetration into host nucleus"/>
    <property type="evidence" value="ECO:0007669"/>
    <property type="project" value="UniProtKB-KW"/>
</dbReference>
<proteinExistence type="inferred from homology"/>
<evidence type="ECO:0000256" key="12">
    <source>
        <dbReference type="ARBA" id="ARBA00022890"/>
    </source>
</evidence>
<organism evidence="16 17">
    <name type="scientific">Chifec virus UA13_1817</name>
    <dbReference type="NCBI Taxonomy" id="2914456"/>
    <lineage>
        <taxon>Viruses</taxon>
        <taxon>Monodnaviria</taxon>
        <taxon>Shotokuvirae</taxon>
        <taxon>Cressdnaviricota</taxon>
        <taxon>Arfiviricetes</taxon>
        <taxon>Cirlivirales</taxon>
        <taxon>Circoviridae</taxon>
        <taxon>Cyclovirus</taxon>
        <taxon>Cyclovirus sawya</taxon>
    </lineage>
</organism>
<evidence type="ECO:0000256" key="11">
    <source>
        <dbReference type="ARBA" id="ARBA00022844"/>
    </source>
</evidence>
<keyword evidence="10" id="KW-1161">Viral attachment to host cell</keyword>
<dbReference type="Gene3D" id="2.60.120.20">
    <property type="match status" value="1"/>
</dbReference>
<protein>
    <submittedName>
        <fullName evidence="16">Capsid protein</fullName>
    </submittedName>
</protein>
<evidence type="ECO:0000256" key="14">
    <source>
        <dbReference type="ARBA" id="ARBA00023296"/>
    </source>
</evidence>
<evidence type="ECO:0000256" key="6">
    <source>
        <dbReference type="ARBA" id="ARBA00022561"/>
    </source>
</evidence>
<keyword evidence="14" id="KW-1160">Virus entry into host cell</keyword>
<dbReference type="EMBL" id="OM262452">
    <property type="protein sequence ID" value="UNY50595.1"/>
    <property type="molecule type" value="Genomic_DNA"/>
</dbReference>
<evidence type="ECO:0000256" key="1">
    <source>
        <dbReference type="ARBA" id="ARBA00004147"/>
    </source>
</evidence>
<comment type="subcellular location">
    <subcellularLocation>
        <location evidence="1">Host nucleus</location>
    </subcellularLocation>
    <subcellularLocation>
        <location evidence="2">Virion</location>
    </subcellularLocation>
</comment>
<dbReference type="GO" id="GO:0019062">
    <property type="term" value="P:virion attachment to host cell"/>
    <property type="evidence" value="ECO:0007669"/>
    <property type="project" value="UniProtKB-KW"/>
</dbReference>
<comment type="subunit">
    <text evidence="15">Homomultimer. Assembles in the nucleus, presumably in an immature form, then migrates to the cytoplasm once assembled as mature virion. Interacts with Rep; this interaction relocates Rep into the nucleus.</text>
</comment>
<dbReference type="GO" id="GO:0042025">
    <property type="term" value="C:host cell nucleus"/>
    <property type="evidence" value="ECO:0007669"/>
    <property type="project" value="UniProtKB-SubCell"/>
</dbReference>
<name>A0AAX3A8D4_9CIRC</name>
<dbReference type="GO" id="GO:0075509">
    <property type="term" value="P:endocytosis involved in viral entry into host cell"/>
    <property type="evidence" value="ECO:0007669"/>
    <property type="project" value="UniProtKB-KW"/>
</dbReference>
<dbReference type="Pfam" id="PF02443">
    <property type="entry name" value="Circo_capsid"/>
    <property type="match status" value="1"/>
</dbReference>
<evidence type="ECO:0000256" key="5">
    <source>
        <dbReference type="ARBA" id="ARBA00022524"/>
    </source>
</evidence>
<dbReference type="GO" id="GO:0019069">
    <property type="term" value="P:viral capsid assembly"/>
    <property type="evidence" value="ECO:0007669"/>
    <property type="project" value="InterPro"/>
</dbReference>
<reference evidence="16 17" key="1">
    <citation type="submission" date="2022-01" db="EMBL/GenBank/DDBJ databases">
        <title>Cycloviruses identified in Lasionycteris noctivagans and Tadarida brasiliensis fecal samples from Arizona (USA).</title>
        <authorList>
            <person name="Harding C."/>
            <person name="Larsen B.B."/>
            <person name="Gryseels S."/>
            <person name="Kraberger S."/>
            <person name="Suazo C."/>
            <person name="Worobey M."/>
            <person name="Van Doorslaer K."/>
            <person name="Varsani A."/>
        </authorList>
    </citation>
    <scope>NUCLEOTIDE SEQUENCE [LARGE SCALE GENOMIC DNA]</scope>
    <source>
        <strain evidence="16">UA13_1817</strain>
    </source>
</reference>
<dbReference type="RefSeq" id="YP_010805738.1">
    <property type="nucleotide sequence ID" value="NC_077186.1"/>
</dbReference>
<keyword evidence="5" id="KW-1163">Viral penetration into host nucleus</keyword>
<evidence type="ECO:0000256" key="4">
    <source>
        <dbReference type="ARBA" id="ARBA00022431"/>
    </source>
</evidence>
<accession>A0AAX3A8D4</accession>
<dbReference type="KEGG" id="vg:80544673"/>
<keyword evidence="17" id="KW-1185">Reference proteome</keyword>
<dbReference type="GeneID" id="80544673"/>
<keyword evidence="13" id="KW-0238">DNA-binding</keyword>
<dbReference type="GO" id="GO:0003677">
    <property type="term" value="F:DNA binding"/>
    <property type="evidence" value="ECO:0007669"/>
    <property type="project" value="UniProtKB-KW"/>
</dbReference>
<evidence type="ECO:0000256" key="7">
    <source>
        <dbReference type="ARBA" id="ARBA00022562"/>
    </source>
</evidence>
<evidence type="ECO:0000256" key="2">
    <source>
        <dbReference type="ARBA" id="ARBA00004328"/>
    </source>
</evidence>
<evidence type="ECO:0000256" key="15">
    <source>
        <dbReference type="ARBA" id="ARBA00046863"/>
    </source>
</evidence>
<evidence type="ECO:0000313" key="16">
    <source>
        <dbReference type="EMBL" id="UNY50595.1"/>
    </source>
</evidence>
<dbReference type="GO" id="GO:0043657">
    <property type="term" value="C:host cell"/>
    <property type="evidence" value="ECO:0007669"/>
    <property type="project" value="GOC"/>
</dbReference>
<evidence type="ECO:0000256" key="3">
    <source>
        <dbReference type="ARBA" id="ARBA00010301"/>
    </source>
</evidence>
<evidence type="ECO:0000256" key="13">
    <source>
        <dbReference type="ARBA" id="ARBA00023125"/>
    </source>
</evidence>
<keyword evidence="9" id="KW-1162">Viral penetration into host cytoplasm</keyword>
<keyword evidence="8" id="KW-0945">Host-virus interaction</keyword>
<dbReference type="GO" id="GO:0039615">
    <property type="term" value="C:T=1 icosahedral viral capsid"/>
    <property type="evidence" value="ECO:0007669"/>
    <property type="project" value="UniProtKB-KW"/>
</dbReference>
<sequence>MARFRRVRRVLRKPVRRVRRRRIFRRRRFGRRGAQLVCKFTRCVKTNVIQKNDSYESFAFSPTGFQEFVDLAKNFNYYQFTRCRIRVIPHQNVANNSTSEVGLYALIPWHRDVPTAGTFSAMCSIDKAKIFRQTQIGSMTFVCNTLTKNDVPSTAGSGETINWMPKTQVPYGAAVAPLHYCGMIAYEGLQTALDPDAHTKFTIVQDVWVRFYQQKAAGFV</sequence>
<keyword evidence="11" id="KW-0946">Virion</keyword>
<keyword evidence="12" id="KW-1164">Virus endocytosis by host</keyword>
<evidence type="ECO:0000256" key="8">
    <source>
        <dbReference type="ARBA" id="ARBA00022581"/>
    </source>
</evidence>
<comment type="similarity">
    <text evidence="3">Belongs to the circoviridae capsid protein family.</text>
</comment>
<keyword evidence="7" id="KW-1048">Host nucleus</keyword>
<dbReference type="InterPro" id="IPR029053">
    <property type="entry name" value="Viral_coat"/>
</dbReference>
<dbReference type="InterPro" id="IPR003383">
    <property type="entry name" value="Circovirus_capsid"/>
</dbReference>
<evidence type="ECO:0000256" key="10">
    <source>
        <dbReference type="ARBA" id="ARBA00022804"/>
    </source>
</evidence>
<evidence type="ECO:0000256" key="9">
    <source>
        <dbReference type="ARBA" id="ARBA00022595"/>
    </source>
</evidence>
<evidence type="ECO:0000313" key="17">
    <source>
        <dbReference type="Proteomes" id="UP001157221"/>
    </source>
</evidence>
<keyword evidence="6" id="KW-0167">Capsid protein</keyword>
<keyword evidence="4" id="KW-1140">T=1 icosahedral capsid protein</keyword>
<dbReference type="Proteomes" id="UP001157221">
    <property type="component" value="Segment"/>
</dbReference>